<feature type="domain" description="Resolvase/invertase-type recombinase catalytic" evidence="6">
    <location>
        <begin position="52"/>
        <end position="191"/>
    </location>
</feature>
<feature type="active site" description="O-(5'-phospho-DNA)-serine intermediate" evidence="4 5">
    <location>
        <position position="60"/>
    </location>
</feature>
<keyword evidence="3" id="KW-0233">DNA recombination</keyword>
<dbReference type="PROSITE" id="PS00397">
    <property type="entry name" value="RECOMBINASES_1"/>
    <property type="match status" value="1"/>
</dbReference>
<dbReference type="PROSITE" id="PS51736">
    <property type="entry name" value="RECOMBINASES_3"/>
    <property type="match status" value="1"/>
</dbReference>
<dbReference type="CDD" id="cd03769">
    <property type="entry name" value="SR_IS607_transposase_like"/>
    <property type="match status" value="1"/>
</dbReference>
<dbReference type="AlphaFoldDB" id="A0A557WMW0"/>
<keyword evidence="2" id="KW-0238">DNA-binding</keyword>
<dbReference type="NCBIfam" id="NF033518">
    <property type="entry name" value="transpos_IS607"/>
    <property type="match status" value="1"/>
</dbReference>
<keyword evidence="1" id="KW-0229">DNA integration</keyword>
<dbReference type="SMART" id="SM00857">
    <property type="entry name" value="Resolvase"/>
    <property type="match status" value="1"/>
</dbReference>
<comment type="caution">
    <text evidence="7">The sequence shown here is derived from an EMBL/GenBank/DDBJ whole genome shotgun (WGS) entry which is preliminary data.</text>
</comment>
<sequence>MNLTEWARAQGVHPQTAYRWFREGTLPVPAVRVNQRTVLVSPDAVAESMPAAFGLYARVSSPDQKSDLDRQVARLTGWAGQAGGTVVRVEAEVGSGMNGSRAKVRRLLADPKVTTVVVEHRDRLGRMNTELVESALSAHGRRLVVLDDGEVTDDLVRDMVEVLTRFCARLYGRRSARNRALKAVGCAQRDVGPQAVVGGRGNDGGHE</sequence>
<evidence type="ECO:0000256" key="1">
    <source>
        <dbReference type="ARBA" id="ARBA00022908"/>
    </source>
</evidence>
<evidence type="ECO:0000256" key="4">
    <source>
        <dbReference type="PIRSR" id="PIRSR606118-50"/>
    </source>
</evidence>
<proteinExistence type="predicted"/>
<dbReference type="FunFam" id="3.40.50.1390:FF:000002">
    <property type="entry name" value="ORF1 in transposon ISC1904"/>
    <property type="match status" value="1"/>
</dbReference>
<dbReference type="InterPro" id="IPR006118">
    <property type="entry name" value="Recombinase_CS"/>
</dbReference>
<dbReference type="InterPro" id="IPR051491">
    <property type="entry name" value="Recombinase/Transposase-rel"/>
</dbReference>
<evidence type="ECO:0000313" key="7">
    <source>
        <dbReference type="EMBL" id="TVS74556.1"/>
    </source>
</evidence>
<dbReference type="InterPro" id="IPR041718">
    <property type="entry name" value="IS607_transposase-like"/>
</dbReference>
<gene>
    <name evidence="7" type="ORF">FPZ47_27600</name>
</gene>
<evidence type="ECO:0000259" key="6">
    <source>
        <dbReference type="PROSITE" id="PS51736"/>
    </source>
</evidence>
<dbReference type="EMBL" id="VMQU01000298">
    <property type="protein sequence ID" value="TVS74556.1"/>
    <property type="molecule type" value="Genomic_DNA"/>
</dbReference>
<dbReference type="Gene3D" id="1.10.287.2170">
    <property type="match status" value="1"/>
</dbReference>
<evidence type="ECO:0000256" key="5">
    <source>
        <dbReference type="PROSITE-ProRule" id="PRU10137"/>
    </source>
</evidence>
<dbReference type="GO" id="GO:0003677">
    <property type="term" value="F:DNA binding"/>
    <property type="evidence" value="ECO:0007669"/>
    <property type="project" value="UniProtKB-KW"/>
</dbReference>
<evidence type="ECO:0000313" key="8">
    <source>
        <dbReference type="Proteomes" id="UP000320513"/>
    </source>
</evidence>
<dbReference type="Pfam" id="PF00239">
    <property type="entry name" value="Resolvase"/>
    <property type="match status" value="1"/>
</dbReference>
<dbReference type="InterPro" id="IPR036162">
    <property type="entry name" value="Resolvase-like_N_sf"/>
</dbReference>
<evidence type="ECO:0000256" key="2">
    <source>
        <dbReference type="ARBA" id="ARBA00023125"/>
    </source>
</evidence>
<dbReference type="SUPFAM" id="SSF53041">
    <property type="entry name" value="Resolvase-like"/>
    <property type="match status" value="1"/>
</dbReference>
<name>A0A557WMW0_9MYCO</name>
<keyword evidence="8" id="KW-1185">Reference proteome</keyword>
<dbReference type="PANTHER" id="PTHR36172">
    <property type="match status" value="1"/>
</dbReference>
<dbReference type="RefSeq" id="WP_145039807.1">
    <property type="nucleotide sequence ID" value="NZ_VMQU01000298.1"/>
</dbReference>
<dbReference type="Gene3D" id="3.40.50.1390">
    <property type="entry name" value="Resolvase, N-terminal catalytic domain"/>
    <property type="match status" value="1"/>
</dbReference>
<evidence type="ECO:0000256" key="3">
    <source>
        <dbReference type="ARBA" id="ARBA00023172"/>
    </source>
</evidence>
<protein>
    <submittedName>
        <fullName evidence="7">IS607 family transposase</fullName>
    </submittedName>
</protein>
<dbReference type="GO" id="GO:0000150">
    <property type="term" value="F:DNA strand exchange activity"/>
    <property type="evidence" value="ECO:0007669"/>
    <property type="project" value="InterPro"/>
</dbReference>
<dbReference type="Proteomes" id="UP000320513">
    <property type="component" value="Unassembled WGS sequence"/>
</dbReference>
<dbReference type="InterPro" id="IPR048046">
    <property type="entry name" value="Transpos_IS607"/>
</dbReference>
<accession>A0A557WMW0</accession>
<organism evidence="7 8">
    <name type="scientific">Mycobacterium helveticum</name>
    <dbReference type="NCBI Taxonomy" id="2592811"/>
    <lineage>
        <taxon>Bacteria</taxon>
        <taxon>Bacillati</taxon>
        <taxon>Actinomycetota</taxon>
        <taxon>Actinomycetes</taxon>
        <taxon>Mycobacteriales</taxon>
        <taxon>Mycobacteriaceae</taxon>
        <taxon>Mycobacterium</taxon>
    </lineage>
</organism>
<dbReference type="PANTHER" id="PTHR36172:SF1">
    <property type="entry name" value="RESOLVASE-RELATED"/>
    <property type="match status" value="1"/>
</dbReference>
<dbReference type="GO" id="GO:0015074">
    <property type="term" value="P:DNA integration"/>
    <property type="evidence" value="ECO:0007669"/>
    <property type="project" value="UniProtKB-KW"/>
</dbReference>
<reference evidence="7 8" key="1">
    <citation type="submission" date="2019-07" db="EMBL/GenBank/DDBJ databases">
        <title>New Mycobacterium species.</title>
        <authorList>
            <person name="Tortoli E."/>
            <person name="Ghielmetti G."/>
            <person name="Friedel U."/>
            <person name="Trovato A."/>
        </authorList>
    </citation>
    <scope>NUCLEOTIDE SEQUENCE [LARGE SCALE GENOMIC DNA]</scope>
    <source>
        <strain evidence="7 8">16-83</strain>
    </source>
</reference>
<dbReference type="InterPro" id="IPR006119">
    <property type="entry name" value="Resolv_N"/>
</dbReference>